<evidence type="ECO:0000313" key="2">
    <source>
        <dbReference type="Proteomes" id="UP000533306"/>
    </source>
</evidence>
<dbReference type="Proteomes" id="UP000533306">
    <property type="component" value="Unassembled WGS sequence"/>
</dbReference>
<evidence type="ECO:0000313" key="1">
    <source>
        <dbReference type="EMBL" id="MBB6011374.1"/>
    </source>
</evidence>
<name>A0A7W9VT22_9HYPH</name>
<reference evidence="1 2" key="1">
    <citation type="submission" date="2020-08" db="EMBL/GenBank/DDBJ databases">
        <title>Genomic Encyclopedia of Type Strains, Phase IV (KMG-IV): sequencing the most valuable type-strain genomes for metagenomic binning, comparative biology and taxonomic classification.</title>
        <authorList>
            <person name="Goeker M."/>
        </authorList>
    </citation>
    <scope>NUCLEOTIDE SEQUENCE [LARGE SCALE GENOMIC DNA]</scope>
    <source>
        <strain evidence="1 2">DSM 11099</strain>
    </source>
</reference>
<accession>A0A7W9VT22</accession>
<gene>
    <name evidence="1" type="ORF">HNR59_000719</name>
</gene>
<comment type="caution">
    <text evidence="1">The sequence shown here is derived from an EMBL/GenBank/DDBJ whole genome shotgun (WGS) entry which is preliminary data.</text>
</comment>
<protein>
    <submittedName>
        <fullName evidence="1">Uncharacterized protein</fullName>
    </submittedName>
</protein>
<sequence length="71" mass="8130">MHQFDSAGAQASVPCRKREIRSRICAGTVFILLSLFRWQDGSTEGLTGFDTAALRQMIYDCEYYPDMGKYR</sequence>
<organism evidence="1 2">
    <name type="scientific">Aquamicrobium lusatiense</name>
    <dbReference type="NCBI Taxonomy" id="89772"/>
    <lineage>
        <taxon>Bacteria</taxon>
        <taxon>Pseudomonadati</taxon>
        <taxon>Pseudomonadota</taxon>
        <taxon>Alphaproteobacteria</taxon>
        <taxon>Hyphomicrobiales</taxon>
        <taxon>Phyllobacteriaceae</taxon>
        <taxon>Aquamicrobium</taxon>
    </lineage>
</organism>
<dbReference type="AlphaFoldDB" id="A0A7W9VT22"/>
<dbReference type="EMBL" id="JACHEU010000001">
    <property type="protein sequence ID" value="MBB6011374.1"/>
    <property type="molecule type" value="Genomic_DNA"/>
</dbReference>
<proteinExistence type="predicted"/>
<keyword evidence="2" id="KW-1185">Reference proteome</keyword>